<dbReference type="KEGG" id="nai:NECAME_07416"/>
<dbReference type="STRING" id="51031.W2TMM9"/>
<proteinExistence type="predicted"/>
<protein>
    <submittedName>
        <fullName evidence="1">Uncharacterized protein</fullName>
    </submittedName>
</protein>
<keyword evidence="2" id="KW-1185">Reference proteome</keyword>
<evidence type="ECO:0000313" key="2">
    <source>
        <dbReference type="Proteomes" id="UP000053676"/>
    </source>
</evidence>
<name>W2TMM9_NECAM</name>
<dbReference type="EMBL" id="KI658222">
    <property type="protein sequence ID" value="ETN83355.1"/>
    <property type="molecule type" value="Genomic_DNA"/>
</dbReference>
<reference evidence="2" key="1">
    <citation type="journal article" date="2014" name="Nat. Genet.">
        <title>Genome of the human hookworm Necator americanus.</title>
        <authorList>
            <person name="Tang Y.T."/>
            <person name="Gao X."/>
            <person name="Rosa B.A."/>
            <person name="Abubucker S."/>
            <person name="Hallsworth-Pepin K."/>
            <person name="Martin J."/>
            <person name="Tyagi R."/>
            <person name="Heizer E."/>
            <person name="Zhang X."/>
            <person name="Bhonagiri-Palsikar V."/>
            <person name="Minx P."/>
            <person name="Warren W.C."/>
            <person name="Wang Q."/>
            <person name="Zhan B."/>
            <person name="Hotez P.J."/>
            <person name="Sternberg P.W."/>
            <person name="Dougall A."/>
            <person name="Gaze S.T."/>
            <person name="Mulvenna J."/>
            <person name="Sotillo J."/>
            <person name="Ranganathan S."/>
            <person name="Rabelo E.M."/>
            <person name="Wilson R.K."/>
            <person name="Felgner P.L."/>
            <person name="Bethony J."/>
            <person name="Hawdon J.M."/>
            <person name="Gasser R.B."/>
            <person name="Loukas A."/>
            <person name="Mitreva M."/>
        </authorList>
    </citation>
    <scope>NUCLEOTIDE SEQUENCE [LARGE SCALE GENOMIC DNA]</scope>
</reference>
<accession>W2TMM9</accession>
<sequence length="68" mass="7994">MDRRERKSALDNYLDSLTYPPEKLKKISEFYHNLRSITLQGITFVLLETSLRRSGPVQLHTQNCLDSR</sequence>
<evidence type="ECO:0000313" key="1">
    <source>
        <dbReference type="EMBL" id="ETN83355.1"/>
    </source>
</evidence>
<organism evidence="1 2">
    <name type="scientific">Necator americanus</name>
    <name type="common">Human hookworm</name>
    <dbReference type="NCBI Taxonomy" id="51031"/>
    <lineage>
        <taxon>Eukaryota</taxon>
        <taxon>Metazoa</taxon>
        <taxon>Ecdysozoa</taxon>
        <taxon>Nematoda</taxon>
        <taxon>Chromadorea</taxon>
        <taxon>Rhabditida</taxon>
        <taxon>Rhabditina</taxon>
        <taxon>Rhabditomorpha</taxon>
        <taxon>Strongyloidea</taxon>
        <taxon>Ancylostomatidae</taxon>
        <taxon>Bunostominae</taxon>
        <taxon>Necator</taxon>
    </lineage>
</organism>
<gene>
    <name evidence="1" type="ORF">NECAME_07416</name>
</gene>
<dbReference type="OrthoDB" id="338531at2759"/>
<dbReference type="Proteomes" id="UP000053676">
    <property type="component" value="Unassembled WGS sequence"/>
</dbReference>
<dbReference type="AlphaFoldDB" id="W2TMM9"/>